<dbReference type="STRING" id="7260.B4NLK4"/>
<name>B4NLK4_DROWI</name>
<feature type="disulfide bond" evidence="1">
    <location>
        <begin position="242"/>
        <end position="251"/>
    </location>
</feature>
<gene>
    <name evidence="6" type="primary">Dwil\GK18382</name>
    <name evidence="6" type="ORF">Dwil_GK18382</name>
</gene>
<dbReference type="PANTHER" id="PTHR12332:SF1">
    <property type="entry name" value="KEREN-RELATED"/>
    <property type="match status" value="1"/>
</dbReference>
<dbReference type="EMBL" id="CH964274">
    <property type="protein sequence ID" value="EDW85243.1"/>
    <property type="molecule type" value="Genomic_DNA"/>
</dbReference>
<dbReference type="PROSITE" id="PS00022">
    <property type="entry name" value="EGF_1"/>
    <property type="match status" value="1"/>
</dbReference>
<dbReference type="KEGG" id="dwi:6651799"/>
<dbReference type="GO" id="GO:0007173">
    <property type="term" value="P:epidermal growth factor receptor signaling pathway"/>
    <property type="evidence" value="ECO:0007669"/>
    <property type="project" value="InterPro"/>
</dbReference>
<dbReference type="GO" id="GO:0048018">
    <property type="term" value="F:receptor ligand activity"/>
    <property type="evidence" value="ECO:0007669"/>
    <property type="project" value="InterPro"/>
</dbReference>
<dbReference type="InterPro" id="IPR000742">
    <property type="entry name" value="EGF"/>
</dbReference>
<dbReference type="HOGENOM" id="CLU_880737_0_0_1"/>
<dbReference type="AlphaFoldDB" id="B4NLK4"/>
<dbReference type="OMA" id="FSFPMLI"/>
<dbReference type="SUPFAM" id="SSF57196">
    <property type="entry name" value="EGF/Laminin"/>
    <property type="match status" value="1"/>
</dbReference>
<keyword evidence="3" id="KW-1133">Transmembrane helix</keyword>
<evidence type="ECO:0000256" key="1">
    <source>
        <dbReference type="PROSITE-ProRule" id="PRU00076"/>
    </source>
</evidence>
<dbReference type="Proteomes" id="UP000007798">
    <property type="component" value="Unassembled WGS sequence"/>
</dbReference>
<proteinExistence type="predicted"/>
<evidence type="ECO:0000259" key="5">
    <source>
        <dbReference type="PROSITE" id="PS50026"/>
    </source>
</evidence>
<keyword evidence="4" id="KW-0732">Signal</keyword>
<dbReference type="InterPro" id="IPR043403">
    <property type="entry name" value="Gurken/Spitz"/>
</dbReference>
<feature type="signal peptide" evidence="4">
    <location>
        <begin position="1"/>
        <end position="25"/>
    </location>
</feature>
<evidence type="ECO:0000256" key="4">
    <source>
        <dbReference type="SAM" id="SignalP"/>
    </source>
</evidence>
<protein>
    <recommendedName>
        <fullName evidence="5">EGF-like domain-containing protein</fullName>
    </recommendedName>
</protein>
<feature type="region of interest" description="Disordered" evidence="2">
    <location>
        <begin position="79"/>
        <end position="196"/>
    </location>
</feature>
<dbReference type="PROSITE" id="PS01186">
    <property type="entry name" value="EGF_2"/>
    <property type="match status" value="1"/>
</dbReference>
<organism evidence="6 7">
    <name type="scientific">Drosophila willistoni</name>
    <name type="common">Fruit fly</name>
    <dbReference type="NCBI Taxonomy" id="7260"/>
    <lineage>
        <taxon>Eukaryota</taxon>
        <taxon>Metazoa</taxon>
        <taxon>Ecdysozoa</taxon>
        <taxon>Arthropoda</taxon>
        <taxon>Hexapoda</taxon>
        <taxon>Insecta</taxon>
        <taxon>Pterygota</taxon>
        <taxon>Neoptera</taxon>
        <taxon>Endopterygota</taxon>
        <taxon>Diptera</taxon>
        <taxon>Brachycera</taxon>
        <taxon>Muscomorpha</taxon>
        <taxon>Ephydroidea</taxon>
        <taxon>Drosophilidae</taxon>
        <taxon>Drosophila</taxon>
        <taxon>Sophophora</taxon>
    </lineage>
</organism>
<sequence>MMRIQCMQVIKIIFVLSTIVAVTDCCSSRILLLREHTLKIVQHQHNFHNHLHEHAHQLQQQIEEHVVQLVNQMELQQKLDEQLQEADSNVEPDPDPEAADQETEQIEPLELDIETDPSRGPPLTLEMAASSTWEPGLDLITDENSSTTTEKTTTASTSSRTITSTKPPITVTPTDEPPPSPLADGTTTSPTGQTTNEPVRVTISIDLPMLNCSEPYDTKYCLNGGRCFRLPVSNHTLNSCVCADGYDGPRCDFKSWNGDYVSTPVALEHQPRILMAHIFFSFPMLILLSTIYVLFAAVFMFRNAPEHRRKQQQLHLHKHRFFVSC</sequence>
<keyword evidence="3" id="KW-0812">Transmembrane</keyword>
<accession>B4NLK4</accession>
<feature type="compositionally biased region" description="Low complexity" evidence="2">
    <location>
        <begin position="186"/>
        <end position="195"/>
    </location>
</feature>
<dbReference type="InParanoid" id="B4NLK4"/>
<evidence type="ECO:0000313" key="6">
    <source>
        <dbReference type="EMBL" id="EDW85243.1"/>
    </source>
</evidence>
<keyword evidence="7" id="KW-1185">Reference proteome</keyword>
<dbReference type="FunCoup" id="B4NLK4">
    <property type="interactions" value="90"/>
</dbReference>
<dbReference type="SMR" id="B4NLK4"/>
<evidence type="ECO:0000256" key="2">
    <source>
        <dbReference type="SAM" id="MobiDB-lite"/>
    </source>
</evidence>
<feature type="compositionally biased region" description="Acidic residues" evidence="2">
    <location>
        <begin position="82"/>
        <end position="115"/>
    </location>
</feature>
<dbReference type="PROSITE" id="PS50026">
    <property type="entry name" value="EGF_3"/>
    <property type="match status" value="1"/>
</dbReference>
<dbReference type="eggNOG" id="ENOG502QS97">
    <property type="taxonomic scope" value="Eukaryota"/>
</dbReference>
<feature type="compositionally biased region" description="Low complexity" evidence="2">
    <location>
        <begin position="145"/>
        <end position="165"/>
    </location>
</feature>
<feature type="transmembrane region" description="Helical" evidence="3">
    <location>
        <begin position="278"/>
        <end position="301"/>
    </location>
</feature>
<dbReference type="GO" id="GO:0005154">
    <property type="term" value="F:epidermal growth factor receptor binding"/>
    <property type="evidence" value="ECO:0007669"/>
    <property type="project" value="InterPro"/>
</dbReference>
<dbReference type="PhylomeDB" id="B4NLK4"/>
<evidence type="ECO:0000256" key="3">
    <source>
        <dbReference type="SAM" id="Phobius"/>
    </source>
</evidence>
<evidence type="ECO:0000313" key="7">
    <source>
        <dbReference type="Proteomes" id="UP000007798"/>
    </source>
</evidence>
<dbReference type="OrthoDB" id="6133584at2759"/>
<keyword evidence="1" id="KW-0245">EGF-like domain</keyword>
<dbReference type="PANTHER" id="PTHR12332">
    <property type="entry name" value="KEREN-RELATED"/>
    <property type="match status" value="1"/>
</dbReference>
<keyword evidence="1" id="KW-1015">Disulfide bond</keyword>
<keyword evidence="3" id="KW-0472">Membrane</keyword>
<dbReference type="Gene3D" id="2.10.25.10">
    <property type="entry name" value="Laminin"/>
    <property type="match status" value="1"/>
</dbReference>
<feature type="domain" description="EGF-like" evidence="5">
    <location>
        <begin position="208"/>
        <end position="252"/>
    </location>
</feature>
<comment type="caution">
    <text evidence="1">Lacks conserved residue(s) required for the propagation of feature annotation.</text>
</comment>
<feature type="chain" id="PRO_5002817227" description="EGF-like domain-containing protein" evidence="4">
    <location>
        <begin position="26"/>
        <end position="325"/>
    </location>
</feature>
<dbReference type="CDD" id="cd00054">
    <property type="entry name" value="EGF_CA"/>
    <property type="match status" value="1"/>
</dbReference>
<reference evidence="6 7" key="1">
    <citation type="journal article" date="2007" name="Nature">
        <title>Evolution of genes and genomes on the Drosophila phylogeny.</title>
        <authorList>
            <consortium name="Drosophila 12 Genomes Consortium"/>
            <person name="Clark A.G."/>
            <person name="Eisen M.B."/>
            <person name="Smith D.R."/>
            <person name="Bergman C.M."/>
            <person name="Oliver B."/>
            <person name="Markow T.A."/>
            <person name="Kaufman T.C."/>
            <person name="Kellis M."/>
            <person name="Gelbart W."/>
            <person name="Iyer V.N."/>
            <person name="Pollard D.A."/>
            <person name="Sackton T.B."/>
            <person name="Larracuente A.M."/>
            <person name="Singh N.D."/>
            <person name="Abad J.P."/>
            <person name="Abt D.N."/>
            <person name="Adryan B."/>
            <person name="Aguade M."/>
            <person name="Akashi H."/>
            <person name="Anderson W.W."/>
            <person name="Aquadro C.F."/>
            <person name="Ardell D.H."/>
            <person name="Arguello R."/>
            <person name="Artieri C.G."/>
            <person name="Barbash D.A."/>
            <person name="Barker D."/>
            <person name="Barsanti P."/>
            <person name="Batterham P."/>
            <person name="Batzoglou S."/>
            <person name="Begun D."/>
            <person name="Bhutkar A."/>
            <person name="Blanco E."/>
            <person name="Bosak S.A."/>
            <person name="Bradley R.K."/>
            <person name="Brand A.D."/>
            <person name="Brent M.R."/>
            <person name="Brooks A.N."/>
            <person name="Brown R.H."/>
            <person name="Butlin R.K."/>
            <person name="Caggese C."/>
            <person name="Calvi B.R."/>
            <person name="Bernardo de Carvalho A."/>
            <person name="Caspi A."/>
            <person name="Castrezana S."/>
            <person name="Celniker S.E."/>
            <person name="Chang J.L."/>
            <person name="Chapple C."/>
            <person name="Chatterji S."/>
            <person name="Chinwalla A."/>
            <person name="Civetta A."/>
            <person name="Clifton S.W."/>
            <person name="Comeron J.M."/>
            <person name="Costello J.C."/>
            <person name="Coyne J.A."/>
            <person name="Daub J."/>
            <person name="David R.G."/>
            <person name="Delcher A.L."/>
            <person name="Delehaunty K."/>
            <person name="Do C.B."/>
            <person name="Ebling H."/>
            <person name="Edwards K."/>
            <person name="Eickbush T."/>
            <person name="Evans J.D."/>
            <person name="Filipski A."/>
            <person name="Findeiss S."/>
            <person name="Freyhult E."/>
            <person name="Fulton L."/>
            <person name="Fulton R."/>
            <person name="Garcia A.C."/>
            <person name="Gardiner A."/>
            <person name="Garfield D.A."/>
            <person name="Garvin B.E."/>
            <person name="Gibson G."/>
            <person name="Gilbert D."/>
            <person name="Gnerre S."/>
            <person name="Godfrey J."/>
            <person name="Good R."/>
            <person name="Gotea V."/>
            <person name="Gravely B."/>
            <person name="Greenberg A.J."/>
            <person name="Griffiths-Jones S."/>
            <person name="Gross S."/>
            <person name="Guigo R."/>
            <person name="Gustafson E.A."/>
            <person name="Haerty W."/>
            <person name="Hahn M.W."/>
            <person name="Halligan D.L."/>
            <person name="Halpern A.L."/>
            <person name="Halter G.M."/>
            <person name="Han M.V."/>
            <person name="Heger A."/>
            <person name="Hillier L."/>
            <person name="Hinrichs A.S."/>
            <person name="Holmes I."/>
            <person name="Hoskins R.A."/>
            <person name="Hubisz M.J."/>
            <person name="Hultmark D."/>
            <person name="Huntley M.A."/>
            <person name="Jaffe D.B."/>
            <person name="Jagadeeshan S."/>
            <person name="Jeck W.R."/>
            <person name="Johnson J."/>
            <person name="Jones C.D."/>
            <person name="Jordan W.C."/>
            <person name="Karpen G.H."/>
            <person name="Kataoka E."/>
            <person name="Keightley P.D."/>
            <person name="Kheradpour P."/>
            <person name="Kirkness E.F."/>
            <person name="Koerich L.B."/>
            <person name="Kristiansen K."/>
            <person name="Kudrna D."/>
            <person name="Kulathinal R.J."/>
            <person name="Kumar S."/>
            <person name="Kwok R."/>
            <person name="Lander E."/>
            <person name="Langley C.H."/>
            <person name="Lapoint R."/>
            <person name="Lazzaro B.P."/>
            <person name="Lee S.J."/>
            <person name="Levesque L."/>
            <person name="Li R."/>
            <person name="Lin C.F."/>
            <person name="Lin M.F."/>
            <person name="Lindblad-Toh K."/>
            <person name="Llopart A."/>
            <person name="Long M."/>
            <person name="Low L."/>
            <person name="Lozovsky E."/>
            <person name="Lu J."/>
            <person name="Luo M."/>
            <person name="Machado C.A."/>
            <person name="Makalowski W."/>
            <person name="Marzo M."/>
            <person name="Matsuda M."/>
            <person name="Matzkin L."/>
            <person name="McAllister B."/>
            <person name="McBride C.S."/>
            <person name="McKernan B."/>
            <person name="McKernan K."/>
            <person name="Mendez-Lago M."/>
            <person name="Minx P."/>
            <person name="Mollenhauer M.U."/>
            <person name="Montooth K."/>
            <person name="Mount S.M."/>
            <person name="Mu X."/>
            <person name="Myers E."/>
            <person name="Negre B."/>
            <person name="Newfeld S."/>
            <person name="Nielsen R."/>
            <person name="Noor M.A."/>
            <person name="O'Grady P."/>
            <person name="Pachter L."/>
            <person name="Papaceit M."/>
            <person name="Parisi M.J."/>
            <person name="Parisi M."/>
            <person name="Parts L."/>
            <person name="Pedersen J.S."/>
            <person name="Pesole G."/>
            <person name="Phillippy A.M."/>
            <person name="Ponting C.P."/>
            <person name="Pop M."/>
            <person name="Porcelli D."/>
            <person name="Powell J.R."/>
            <person name="Prohaska S."/>
            <person name="Pruitt K."/>
            <person name="Puig M."/>
            <person name="Quesneville H."/>
            <person name="Ram K.R."/>
            <person name="Rand D."/>
            <person name="Rasmussen M.D."/>
            <person name="Reed L.K."/>
            <person name="Reenan R."/>
            <person name="Reily A."/>
            <person name="Remington K.A."/>
            <person name="Rieger T.T."/>
            <person name="Ritchie M.G."/>
            <person name="Robin C."/>
            <person name="Rogers Y.H."/>
            <person name="Rohde C."/>
            <person name="Rozas J."/>
            <person name="Rubenfield M.J."/>
            <person name="Ruiz A."/>
            <person name="Russo S."/>
            <person name="Salzberg S.L."/>
            <person name="Sanchez-Gracia A."/>
            <person name="Saranga D.J."/>
            <person name="Sato H."/>
            <person name="Schaeffer S.W."/>
            <person name="Schatz M.C."/>
            <person name="Schlenke T."/>
            <person name="Schwartz R."/>
            <person name="Segarra C."/>
            <person name="Singh R.S."/>
            <person name="Sirot L."/>
            <person name="Sirota M."/>
            <person name="Sisneros N.B."/>
            <person name="Smith C.D."/>
            <person name="Smith T.F."/>
            <person name="Spieth J."/>
            <person name="Stage D.E."/>
            <person name="Stark A."/>
            <person name="Stephan W."/>
            <person name="Strausberg R.L."/>
            <person name="Strempel S."/>
            <person name="Sturgill D."/>
            <person name="Sutton G."/>
            <person name="Sutton G.G."/>
            <person name="Tao W."/>
            <person name="Teichmann S."/>
            <person name="Tobari Y.N."/>
            <person name="Tomimura Y."/>
            <person name="Tsolas J.M."/>
            <person name="Valente V.L."/>
            <person name="Venter E."/>
            <person name="Venter J.C."/>
            <person name="Vicario S."/>
            <person name="Vieira F.G."/>
            <person name="Vilella A.J."/>
            <person name="Villasante A."/>
            <person name="Walenz B."/>
            <person name="Wang J."/>
            <person name="Wasserman M."/>
            <person name="Watts T."/>
            <person name="Wilson D."/>
            <person name="Wilson R.K."/>
            <person name="Wing R.A."/>
            <person name="Wolfner M.F."/>
            <person name="Wong A."/>
            <person name="Wong G.K."/>
            <person name="Wu C.I."/>
            <person name="Wu G."/>
            <person name="Yamamoto D."/>
            <person name="Yang H.P."/>
            <person name="Yang S.P."/>
            <person name="Yorke J.A."/>
            <person name="Yoshida K."/>
            <person name="Zdobnov E."/>
            <person name="Zhang P."/>
            <person name="Zhang Y."/>
            <person name="Zimin A.V."/>
            <person name="Baldwin J."/>
            <person name="Abdouelleil A."/>
            <person name="Abdulkadir J."/>
            <person name="Abebe A."/>
            <person name="Abera B."/>
            <person name="Abreu J."/>
            <person name="Acer S.C."/>
            <person name="Aftuck L."/>
            <person name="Alexander A."/>
            <person name="An P."/>
            <person name="Anderson E."/>
            <person name="Anderson S."/>
            <person name="Arachi H."/>
            <person name="Azer M."/>
            <person name="Bachantsang P."/>
            <person name="Barry A."/>
            <person name="Bayul T."/>
            <person name="Berlin A."/>
            <person name="Bessette D."/>
            <person name="Bloom T."/>
            <person name="Blye J."/>
            <person name="Boguslavskiy L."/>
            <person name="Bonnet C."/>
            <person name="Boukhgalter B."/>
            <person name="Bourzgui I."/>
            <person name="Brown A."/>
            <person name="Cahill P."/>
            <person name="Channer S."/>
            <person name="Cheshatsang Y."/>
            <person name="Chuda L."/>
            <person name="Citroen M."/>
            <person name="Collymore A."/>
            <person name="Cooke P."/>
            <person name="Costello M."/>
            <person name="D'Aco K."/>
            <person name="Daza R."/>
            <person name="De Haan G."/>
            <person name="DeGray S."/>
            <person name="DeMaso C."/>
            <person name="Dhargay N."/>
            <person name="Dooley K."/>
            <person name="Dooley E."/>
            <person name="Doricent M."/>
            <person name="Dorje P."/>
            <person name="Dorjee K."/>
            <person name="Dupes A."/>
            <person name="Elong R."/>
            <person name="Falk J."/>
            <person name="Farina A."/>
            <person name="Faro S."/>
            <person name="Ferguson D."/>
            <person name="Fisher S."/>
            <person name="Foley C.D."/>
            <person name="Franke A."/>
            <person name="Friedrich D."/>
            <person name="Gadbois L."/>
            <person name="Gearin G."/>
            <person name="Gearin C.R."/>
            <person name="Giannoukos G."/>
            <person name="Goode T."/>
            <person name="Graham J."/>
            <person name="Grandbois E."/>
            <person name="Grewal S."/>
            <person name="Gyaltsen K."/>
            <person name="Hafez N."/>
            <person name="Hagos B."/>
            <person name="Hall J."/>
            <person name="Henson C."/>
            <person name="Hollinger A."/>
            <person name="Honan T."/>
            <person name="Huard M.D."/>
            <person name="Hughes L."/>
            <person name="Hurhula B."/>
            <person name="Husby M.E."/>
            <person name="Kamat A."/>
            <person name="Kanga B."/>
            <person name="Kashin S."/>
            <person name="Khazanovich D."/>
            <person name="Kisner P."/>
            <person name="Lance K."/>
            <person name="Lara M."/>
            <person name="Lee W."/>
            <person name="Lennon N."/>
            <person name="Letendre F."/>
            <person name="LeVine R."/>
            <person name="Lipovsky A."/>
            <person name="Liu X."/>
            <person name="Liu J."/>
            <person name="Liu S."/>
            <person name="Lokyitsang T."/>
            <person name="Lokyitsang Y."/>
            <person name="Lubonja R."/>
            <person name="Lui A."/>
            <person name="MacDonald P."/>
            <person name="Magnisalis V."/>
            <person name="Maru K."/>
            <person name="Matthews C."/>
            <person name="McCusker W."/>
            <person name="McDonough S."/>
            <person name="Mehta T."/>
            <person name="Meldrim J."/>
            <person name="Meneus L."/>
            <person name="Mihai O."/>
            <person name="Mihalev A."/>
            <person name="Mihova T."/>
            <person name="Mittelman R."/>
            <person name="Mlenga V."/>
            <person name="Montmayeur A."/>
            <person name="Mulrain L."/>
            <person name="Navidi A."/>
            <person name="Naylor J."/>
            <person name="Negash T."/>
            <person name="Nguyen T."/>
            <person name="Nguyen N."/>
            <person name="Nicol R."/>
            <person name="Norbu C."/>
            <person name="Norbu N."/>
            <person name="Novod N."/>
            <person name="O'Neill B."/>
            <person name="Osman S."/>
            <person name="Markiewicz E."/>
            <person name="Oyono O.L."/>
            <person name="Patti C."/>
            <person name="Phunkhang P."/>
            <person name="Pierre F."/>
            <person name="Priest M."/>
            <person name="Raghuraman S."/>
            <person name="Rege F."/>
            <person name="Reyes R."/>
            <person name="Rise C."/>
            <person name="Rogov P."/>
            <person name="Ross K."/>
            <person name="Ryan E."/>
            <person name="Settipalli S."/>
            <person name="Shea T."/>
            <person name="Sherpa N."/>
            <person name="Shi L."/>
            <person name="Shih D."/>
            <person name="Sparrow T."/>
            <person name="Spaulding J."/>
            <person name="Stalker J."/>
            <person name="Stange-Thomann N."/>
            <person name="Stavropoulos S."/>
            <person name="Stone C."/>
            <person name="Strader C."/>
            <person name="Tesfaye S."/>
            <person name="Thomson T."/>
            <person name="Thoulutsang Y."/>
            <person name="Thoulutsang D."/>
            <person name="Topham K."/>
            <person name="Topping I."/>
            <person name="Tsamla T."/>
            <person name="Vassiliev H."/>
            <person name="Vo A."/>
            <person name="Wangchuk T."/>
            <person name="Wangdi T."/>
            <person name="Weiand M."/>
            <person name="Wilkinson J."/>
            <person name="Wilson A."/>
            <person name="Yadav S."/>
            <person name="Young G."/>
            <person name="Yu Q."/>
            <person name="Zembek L."/>
            <person name="Zhong D."/>
            <person name="Zimmer A."/>
            <person name="Zwirko Z."/>
            <person name="Jaffe D.B."/>
            <person name="Alvarez P."/>
            <person name="Brockman W."/>
            <person name="Butler J."/>
            <person name="Chin C."/>
            <person name="Gnerre S."/>
            <person name="Grabherr M."/>
            <person name="Kleber M."/>
            <person name="Mauceli E."/>
            <person name="MacCallum I."/>
        </authorList>
    </citation>
    <scope>NUCLEOTIDE SEQUENCE [LARGE SCALE GENOMIC DNA]</scope>
    <source>
        <strain evidence="7">Tucson 14030-0811.24</strain>
    </source>
</reference>